<reference evidence="1 3" key="1">
    <citation type="journal article" date="2015" name="Genome Announc.">
        <title>Complete genome sequences for 59 burkholderia isolates, both pathogenic and near neighbor.</title>
        <authorList>
            <person name="Johnson S.L."/>
            <person name="Bishop-Lilly K.A."/>
            <person name="Ladner J.T."/>
            <person name="Daligault H.E."/>
            <person name="Davenport K.W."/>
            <person name="Jaissle J."/>
            <person name="Frey K.G."/>
            <person name="Koroleva G.I."/>
            <person name="Bruce D.C."/>
            <person name="Coyne S.R."/>
            <person name="Broomall S.M."/>
            <person name="Li P.E."/>
            <person name="Teshima H."/>
            <person name="Gibbons H.S."/>
            <person name="Palacios G.F."/>
            <person name="Rosenzweig C.N."/>
            <person name="Redden C.L."/>
            <person name="Xu Y."/>
            <person name="Minogue T.D."/>
            <person name="Chain P.S."/>
        </authorList>
    </citation>
    <scope>NUCLEOTIDE SEQUENCE [LARGE SCALE GENOMIC DNA]</scope>
    <source>
        <strain evidence="1 3">ATCC BAA-463</strain>
    </source>
</reference>
<organism evidence="2 4">
    <name type="scientific">Paraburkholderia fungorum</name>
    <dbReference type="NCBI Taxonomy" id="134537"/>
    <lineage>
        <taxon>Bacteria</taxon>
        <taxon>Pseudomonadati</taxon>
        <taxon>Pseudomonadota</taxon>
        <taxon>Betaproteobacteria</taxon>
        <taxon>Burkholderiales</taxon>
        <taxon>Burkholderiaceae</taxon>
        <taxon>Paraburkholderia</taxon>
    </lineage>
</organism>
<dbReference type="Proteomes" id="UP000518681">
    <property type="component" value="Unassembled WGS sequence"/>
</dbReference>
<evidence type="ECO:0000313" key="3">
    <source>
        <dbReference type="Proteomes" id="UP000032614"/>
    </source>
</evidence>
<accession>A0AAW3V6X0</accession>
<sequence>MRSRRCIAFWSEINSGEKLREKTVAYSLRIIMYSYFDSAAMDYQIVCRFQNVPIFSPMRQWFYGRP</sequence>
<dbReference type="Proteomes" id="UP000032614">
    <property type="component" value="Chromosome 1"/>
</dbReference>
<dbReference type="KEGG" id="bfn:OI25_1085"/>
<name>A0AAW3V6X0_9BURK</name>
<dbReference type="EMBL" id="CP010026">
    <property type="protein sequence ID" value="AJZ58361.1"/>
    <property type="molecule type" value="Genomic_DNA"/>
</dbReference>
<proteinExistence type="predicted"/>
<evidence type="ECO:0000313" key="4">
    <source>
        <dbReference type="Proteomes" id="UP000518681"/>
    </source>
</evidence>
<dbReference type="AlphaFoldDB" id="A0AAW3V6X0"/>
<dbReference type="EMBL" id="JACIIK010000015">
    <property type="protein sequence ID" value="MBB6206096.1"/>
    <property type="molecule type" value="Genomic_DNA"/>
</dbReference>
<reference evidence="2 4" key="2">
    <citation type="submission" date="2020-08" db="EMBL/GenBank/DDBJ databases">
        <title>Genomic Encyclopedia of Type Strains, Phase IV (KMG-V): Genome sequencing to study the core and pangenomes of soil and plant-associated prokaryotes.</title>
        <authorList>
            <person name="Whitman W."/>
        </authorList>
    </citation>
    <scope>NUCLEOTIDE SEQUENCE [LARGE SCALE GENOMIC DNA]</scope>
    <source>
        <strain evidence="2 4">SEMIA 4013</strain>
    </source>
</reference>
<protein>
    <submittedName>
        <fullName evidence="2">Uncharacterized protein</fullName>
    </submittedName>
</protein>
<gene>
    <name evidence="2" type="ORF">GGD69_006993</name>
    <name evidence="1" type="ORF">OI25_1085</name>
</gene>
<evidence type="ECO:0000313" key="1">
    <source>
        <dbReference type="EMBL" id="AJZ58361.1"/>
    </source>
</evidence>
<evidence type="ECO:0000313" key="2">
    <source>
        <dbReference type="EMBL" id="MBB6206096.1"/>
    </source>
</evidence>